<dbReference type="Proteomes" id="UP000295110">
    <property type="component" value="Unassembled WGS sequence"/>
</dbReference>
<comment type="caution">
    <text evidence="1">The sequence shown here is derived from an EMBL/GenBank/DDBJ whole genome shotgun (WGS) entry which is preliminary data.</text>
</comment>
<protein>
    <submittedName>
        <fullName evidence="1">Uncharacterized protein</fullName>
    </submittedName>
</protein>
<dbReference type="AlphaFoldDB" id="A0A4V2VPM8"/>
<gene>
    <name evidence="1" type="ORF">EV671_102614</name>
</gene>
<evidence type="ECO:0000313" key="2">
    <source>
        <dbReference type="Proteomes" id="UP000295110"/>
    </source>
</evidence>
<reference evidence="1 2" key="1">
    <citation type="submission" date="2019-03" db="EMBL/GenBank/DDBJ databases">
        <title>Genomic Encyclopedia of Type Strains, Phase IV (KMG-IV): sequencing the most valuable type-strain genomes for metagenomic binning, comparative biology and taxonomic classification.</title>
        <authorList>
            <person name="Goeker M."/>
        </authorList>
    </citation>
    <scope>NUCLEOTIDE SEQUENCE [LARGE SCALE GENOMIC DNA]</scope>
    <source>
        <strain evidence="1 2">DSM 654</strain>
    </source>
</reference>
<accession>A0A4V2VPM8</accession>
<dbReference type="EMBL" id="SMBU01000026">
    <property type="protein sequence ID" value="TCU91299.1"/>
    <property type="molecule type" value="Genomic_DNA"/>
</dbReference>
<proteinExistence type="predicted"/>
<organism evidence="1 2">
    <name type="scientific">Roseateles saccharophilus</name>
    <name type="common">Pseudomonas saccharophila</name>
    <dbReference type="NCBI Taxonomy" id="304"/>
    <lineage>
        <taxon>Bacteria</taxon>
        <taxon>Pseudomonadati</taxon>
        <taxon>Pseudomonadota</taxon>
        <taxon>Betaproteobacteria</taxon>
        <taxon>Burkholderiales</taxon>
        <taxon>Sphaerotilaceae</taxon>
        <taxon>Roseateles</taxon>
    </lineage>
</organism>
<name>A0A4V2VPM8_ROSSA</name>
<sequence>MKPHHFAHQAIDGLWHTVCRAPDCGSLQSVAESPCKDAAEDEAERLNAAAASADAGQLESLR</sequence>
<dbReference type="RefSeq" id="WP_132574463.1">
    <property type="nucleotide sequence ID" value="NZ_CBCSGL010000022.1"/>
</dbReference>
<evidence type="ECO:0000313" key="1">
    <source>
        <dbReference type="EMBL" id="TCU91299.1"/>
    </source>
</evidence>
<keyword evidence="2" id="KW-1185">Reference proteome</keyword>